<dbReference type="GO" id="GO:0008270">
    <property type="term" value="F:zinc ion binding"/>
    <property type="evidence" value="ECO:0007669"/>
    <property type="project" value="UniProtKB-KW"/>
</dbReference>
<feature type="compositionally biased region" description="Basic and acidic residues" evidence="4">
    <location>
        <begin position="44"/>
        <end position="53"/>
    </location>
</feature>
<evidence type="ECO:0000256" key="4">
    <source>
        <dbReference type="SAM" id="MobiDB-lite"/>
    </source>
</evidence>
<feature type="region of interest" description="Disordered" evidence="4">
    <location>
        <begin position="301"/>
        <end position="322"/>
    </location>
</feature>
<feature type="region of interest" description="Disordered" evidence="4">
    <location>
        <begin position="85"/>
        <end position="119"/>
    </location>
</feature>
<proteinExistence type="predicted"/>
<evidence type="ECO:0000313" key="6">
    <source>
        <dbReference type="EMBL" id="CAB9505628.1"/>
    </source>
</evidence>
<evidence type="ECO:0000259" key="5">
    <source>
        <dbReference type="PROSITE" id="PS01358"/>
    </source>
</evidence>
<keyword evidence="7" id="KW-1185">Reference proteome</keyword>
<evidence type="ECO:0000256" key="3">
    <source>
        <dbReference type="ARBA" id="ARBA00022833"/>
    </source>
</evidence>
<dbReference type="Proteomes" id="UP001153069">
    <property type="component" value="Unassembled WGS sequence"/>
</dbReference>
<evidence type="ECO:0000313" key="7">
    <source>
        <dbReference type="Proteomes" id="UP001153069"/>
    </source>
</evidence>
<keyword evidence="2" id="KW-0863">Zinc-finger</keyword>
<feature type="domain" description="RanBP2-type" evidence="5">
    <location>
        <begin position="222"/>
        <end position="241"/>
    </location>
</feature>
<feature type="domain" description="RanBP2-type" evidence="5">
    <location>
        <begin position="148"/>
        <end position="167"/>
    </location>
</feature>
<gene>
    <name evidence="6" type="ORF">SEMRO_238_G095440.1</name>
</gene>
<protein>
    <recommendedName>
        <fullName evidence="5">RanBP2-type domain-containing protein</fullName>
    </recommendedName>
</protein>
<sequence length="322" mass="35569">MNKGPMMMITNQQAGSDLLLGGSREVCVEPQHSGHRRRKLSKSKSMDESTRRHWECRRRRRSSSRSIRKTCSAGSLILTTSTKVMDPMGISSSSNRRDAMATGSRRSNNTRDAMACSSNHENIPASSRISVSSSSSSSRQETMDTPQWSCGSCDHDNDDCHKFCVNCGTAKTWTCAGCNFDNNKCKFQFCGMCGSSKTSTEAQLPEEATEGAAVVVLADNQWQCRGCEQINTRPNIFCSMCGSSSSSAKQDKDDDASLSPGDDDDLPPKFVLVDETVMEDHDADIHYVSANSLLFDDSMEWFSDYDDDDDEESEYSESEAEI</sequence>
<keyword evidence="3" id="KW-0862">Zinc</keyword>
<feature type="region of interest" description="Disordered" evidence="4">
    <location>
        <begin position="245"/>
        <end position="268"/>
    </location>
</feature>
<dbReference type="EMBL" id="CAICTM010000237">
    <property type="protein sequence ID" value="CAB9505628.1"/>
    <property type="molecule type" value="Genomic_DNA"/>
</dbReference>
<feature type="compositionally biased region" description="Low complexity" evidence="4">
    <location>
        <begin position="126"/>
        <end position="138"/>
    </location>
</feature>
<dbReference type="AlphaFoldDB" id="A0A9N8H8E9"/>
<feature type="region of interest" description="Disordered" evidence="4">
    <location>
        <begin position="29"/>
        <end position="69"/>
    </location>
</feature>
<feature type="compositionally biased region" description="Basic residues" evidence="4">
    <location>
        <begin position="54"/>
        <end position="68"/>
    </location>
</feature>
<accession>A0A9N8H8E9</accession>
<dbReference type="InterPro" id="IPR001876">
    <property type="entry name" value="Znf_RanBP2"/>
</dbReference>
<keyword evidence="1" id="KW-0479">Metal-binding</keyword>
<feature type="region of interest" description="Disordered" evidence="4">
    <location>
        <begin position="124"/>
        <end position="143"/>
    </location>
</feature>
<reference evidence="6" key="1">
    <citation type="submission" date="2020-06" db="EMBL/GenBank/DDBJ databases">
        <authorList>
            <consortium name="Plant Systems Biology data submission"/>
        </authorList>
    </citation>
    <scope>NUCLEOTIDE SEQUENCE</scope>
    <source>
        <strain evidence="6">D6</strain>
    </source>
</reference>
<evidence type="ECO:0000256" key="1">
    <source>
        <dbReference type="ARBA" id="ARBA00022723"/>
    </source>
</evidence>
<feature type="compositionally biased region" description="Acidic residues" evidence="4">
    <location>
        <begin position="253"/>
        <end position="265"/>
    </location>
</feature>
<organism evidence="6 7">
    <name type="scientific">Seminavis robusta</name>
    <dbReference type="NCBI Taxonomy" id="568900"/>
    <lineage>
        <taxon>Eukaryota</taxon>
        <taxon>Sar</taxon>
        <taxon>Stramenopiles</taxon>
        <taxon>Ochrophyta</taxon>
        <taxon>Bacillariophyta</taxon>
        <taxon>Bacillariophyceae</taxon>
        <taxon>Bacillariophycidae</taxon>
        <taxon>Naviculales</taxon>
        <taxon>Naviculaceae</taxon>
        <taxon>Seminavis</taxon>
    </lineage>
</organism>
<dbReference type="PROSITE" id="PS01358">
    <property type="entry name" value="ZF_RANBP2_1"/>
    <property type="match status" value="2"/>
</dbReference>
<name>A0A9N8H8E9_9STRA</name>
<feature type="compositionally biased region" description="Polar residues" evidence="4">
    <location>
        <begin position="104"/>
        <end position="119"/>
    </location>
</feature>
<evidence type="ECO:0000256" key="2">
    <source>
        <dbReference type="ARBA" id="ARBA00022771"/>
    </source>
</evidence>
<comment type="caution">
    <text evidence="6">The sequence shown here is derived from an EMBL/GenBank/DDBJ whole genome shotgun (WGS) entry which is preliminary data.</text>
</comment>
<feature type="compositionally biased region" description="Basic residues" evidence="4">
    <location>
        <begin position="33"/>
        <end position="42"/>
    </location>
</feature>